<dbReference type="InterPro" id="IPR013022">
    <property type="entry name" value="Xyl_isomerase-like_TIM-brl"/>
</dbReference>
<dbReference type="STRING" id="670155.SAMN04488001_0963"/>
<dbReference type="Proteomes" id="UP000199441">
    <property type="component" value="Unassembled WGS sequence"/>
</dbReference>
<evidence type="ECO:0000256" key="2">
    <source>
        <dbReference type="PIRNR" id="PIRNR006241"/>
    </source>
</evidence>
<dbReference type="Gene3D" id="3.20.20.150">
    <property type="entry name" value="Divalent-metal-dependent TIM barrel enzymes"/>
    <property type="match status" value="1"/>
</dbReference>
<evidence type="ECO:0000259" key="4">
    <source>
        <dbReference type="Pfam" id="PF01261"/>
    </source>
</evidence>
<feature type="active site" description="Proton donor/acceptor" evidence="3">
    <location>
        <position position="140"/>
    </location>
</feature>
<dbReference type="AlphaFoldDB" id="A0A1H2SXL3"/>
<dbReference type="GO" id="GO:0046487">
    <property type="term" value="P:glyoxylate metabolic process"/>
    <property type="evidence" value="ECO:0007669"/>
    <property type="project" value="TreeGrafter"/>
</dbReference>
<evidence type="ECO:0000256" key="1">
    <source>
        <dbReference type="ARBA" id="ARBA00023235"/>
    </source>
</evidence>
<feature type="domain" description="Xylose isomerase-like TIM barrel" evidence="4">
    <location>
        <begin position="21"/>
        <end position="253"/>
    </location>
</feature>
<dbReference type="RefSeq" id="WP_089945131.1">
    <property type="nucleotide sequence ID" value="NZ_FNOI01000001.1"/>
</dbReference>
<sequence length="255" mass="27631">MVEFSANLGFLWNDLPLPDAIRKAKAAGFAAVELHWPYDTPAAEVKAALDETGLPCLGLNTRRGDVAGGDNGCAAIAGREAEAQGYIDEALAYARDIGAMNVHVMAGFTDQSADAKASFAQNLRYACTQAALTQRTILIEPLNHHDAKGYHIATIAQAQEALADVDLPNLKIMFDCYHLQIMQGDLVTLFKGCQDQIGHVQFAAVPGRGEPDQGEVNYPWLLPELARLGWSAPFGAEYKPRGKMEDGLSWIAAYR</sequence>
<comment type="similarity">
    <text evidence="2">Belongs to the hyi family.</text>
</comment>
<dbReference type="EMBL" id="FNOI01000001">
    <property type="protein sequence ID" value="SDW35754.1"/>
    <property type="molecule type" value="Genomic_DNA"/>
</dbReference>
<dbReference type="FunFam" id="3.20.20.150:FF:000007">
    <property type="entry name" value="Hydroxypyruvate isomerase"/>
    <property type="match status" value="1"/>
</dbReference>
<organism evidence="5 6">
    <name type="scientific">Litoreibacter albidus</name>
    <dbReference type="NCBI Taxonomy" id="670155"/>
    <lineage>
        <taxon>Bacteria</taxon>
        <taxon>Pseudomonadati</taxon>
        <taxon>Pseudomonadota</taxon>
        <taxon>Alphaproteobacteria</taxon>
        <taxon>Rhodobacterales</taxon>
        <taxon>Roseobacteraceae</taxon>
        <taxon>Litoreibacter</taxon>
    </lineage>
</organism>
<keyword evidence="1 2" id="KW-0413">Isomerase</keyword>
<proteinExistence type="inferred from homology"/>
<dbReference type="PIRSF" id="PIRSF006241">
    <property type="entry name" value="HyI"/>
    <property type="match status" value="1"/>
</dbReference>
<keyword evidence="5" id="KW-0670">Pyruvate</keyword>
<evidence type="ECO:0000313" key="6">
    <source>
        <dbReference type="Proteomes" id="UP000199441"/>
    </source>
</evidence>
<dbReference type="InterPro" id="IPR050417">
    <property type="entry name" value="Sugar_Epim/Isomerase"/>
</dbReference>
<name>A0A1H2SXL3_9RHOB</name>
<reference evidence="6" key="1">
    <citation type="submission" date="2016-10" db="EMBL/GenBank/DDBJ databases">
        <authorList>
            <person name="Varghese N."/>
            <person name="Submissions S."/>
        </authorList>
    </citation>
    <scope>NUCLEOTIDE SEQUENCE [LARGE SCALE GENOMIC DNA]</scope>
    <source>
        <strain evidence="6">DSM 26922</strain>
    </source>
</reference>
<keyword evidence="6" id="KW-1185">Reference proteome</keyword>
<feature type="active site" description="Proton donor/acceptor" evidence="3">
    <location>
        <position position="237"/>
    </location>
</feature>
<dbReference type="GO" id="GO:0008903">
    <property type="term" value="F:hydroxypyruvate isomerase activity"/>
    <property type="evidence" value="ECO:0007669"/>
    <property type="project" value="TreeGrafter"/>
</dbReference>
<dbReference type="InterPro" id="IPR036237">
    <property type="entry name" value="Xyl_isomerase-like_sf"/>
</dbReference>
<dbReference type="InterPro" id="IPR026040">
    <property type="entry name" value="HyI-like"/>
</dbReference>
<dbReference type="PANTHER" id="PTHR43489:SF6">
    <property type="entry name" value="HYDROXYPYRUVATE ISOMERASE-RELATED"/>
    <property type="match status" value="1"/>
</dbReference>
<accession>A0A1H2SXL3</accession>
<evidence type="ECO:0000313" key="5">
    <source>
        <dbReference type="EMBL" id="SDW35754.1"/>
    </source>
</evidence>
<dbReference type="OrthoDB" id="9786584at2"/>
<evidence type="ECO:0000256" key="3">
    <source>
        <dbReference type="PIRSR" id="PIRSR006241-50"/>
    </source>
</evidence>
<dbReference type="Pfam" id="PF01261">
    <property type="entry name" value="AP_endonuc_2"/>
    <property type="match status" value="1"/>
</dbReference>
<protein>
    <submittedName>
        <fullName evidence="5">Hydroxypyruvate isomerase</fullName>
    </submittedName>
</protein>
<gene>
    <name evidence="5" type="ORF">SAMN04488001_0963</name>
</gene>
<dbReference type="PANTHER" id="PTHR43489">
    <property type="entry name" value="ISOMERASE"/>
    <property type="match status" value="1"/>
</dbReference>
<dbReference type="SUPFAM" id="SSF51658">
    <property type="entry name" value="Xylose isomerase-like"/>
    <property type="match status" value="1"/>
</dbReference>